<evidence type="ECO:0000313" key="2">
    <source>
        <dbReference type="Proteomes" id="UP000276133"/>
    </source>
</evidence>
<proteinExistence type="predicted"/>
<name>A0A3M7SJC6_BRAPC</name>
<comment type="caution">
    <text evidence="1">The sequence shown here is derived from an EMBL/GenBank/DDBJ whole genome shotgun (WGS) entry which is preliminary data.</text>
</comment>
<dbReference type="Proteomes" id="UP000276133">
    <property type="component" value="Unassembled WGS sequence"/>
</dbReference>
<evidence type="ECO:0000313" key="1">
    <source>
        <dbReference type="EMBL" id="RNA35829.1"/>
    </source>
</evidence>
<dbReference type="AlphaFoldDB" id="A0A3M7SJC6"/>
<reference evidence="1 2" key="1">
    <citation type="journal article" date="2018" name="Sci. Rep.">
        <title>Genomic signatures of local adaptation to the degree of environmental predictability in rotifers.</title>
        <authorList>
            <person name="Franch-Gras L."/>
            <person name="Hahn C."/>
            <person name="Garcia-Roger E.M."/>
            <person name="Carmona M.J."/>
            <person name="Serra M."/>
            <person name="Gomez A."/>
        </authorList>
    </citation>
    <scope>NUCLEOTIDE SEQUENCE [LARGE SCALE GENOMIC DNA]</scope>
    <source>
        <strain evidence="1">HYR1</strain>
    </source>
</reference>
<keyword evidence="2" id="KW-1185">Reference proteome</keyword>
<dbReference type="EMBL" id="REGN01001283">
    <property type="protein sequence ID" value="RNA35829.1"/>
    <property type="molecule type" value="Genomic_DNA"/>
</dbReference>
<sequence length="102" mass="12293">MRWMLSLAGPNAVKIKWSIWRLKFRPALLFGLISCLKNQSCETFKLRKKLKKLSNFFRSKRDFIRTEFSKILAAKLTVIKRHLCRYHWKFVRNSSMHSDQMT</sequence>
<accession>A0A3M7SJC6</accession>
<protein>
    <submittedName>
        <fullName evidence="1">Uncharacterized protein</fullName>
    </submittedName>
</protein>
<organism evidence="1 2">
    <name type="scientific">Brachionus plicatilis</name>
    <name type="common">Marine rotifer</name>
    <name type="synonym">Brachionus muelleri</name>
    <dbReference type="NCBI Taxonomy" id="10195"/>
    <lineage>
        <taxon>Eukaryota</taxon>
        <taxon>Metazoa</taxon>
        <taxon>Spiralia</taxon>
        <taxon>Gnathifera</taxon>
        <taxon>Rotifera</taxon>
        <taxon>Eurotatoria</taxon>
        <taxon>Monogononta</taxon>
        <taxon>Pseudotrocha</taxon>
        <taxon>Ploima</taxon>
        <taxon>Brachionidae</taxon>
        <taxon>Brachionus</taxon>
    </lineage>
</organism>
<gene>
    <name evidence="1" type="ORF">BpHYR1_022669</name>
</gene>